<keyword evidence="4" id="KW-1133">Transmembrane helix</keyword>
<dbReference type="PANTHER" id="PTHR11361">
    <property type="entry name" value="DNA MISMATCH REPAIR PROTEIN MUTS FAMILY MEMBER"/>
    <property type="match status" value="1"/>
</dbReference>
<keyword evidence="3" id="KW-0238">DNA-binding</keyword>
<evidence type="ECO:0000259" key="5">
    <source>
        <dbReference type="SMART" id="SM00534"/>
    </source>
</evidence>
<evidence type="ECO:0000256" key="2">
    <source>
        <dbReference type="ARBA" id="ARBA00022840"/>
    </source>
</evidence>
<feature type="transmembrane region" description="Helical" evidence="4">
    <location>
        <begin position="201"/>
        <end position="223"/>
    </location>
</feature>
<dbReference type="SMART" id="SM00534">
    <property type="entry name" value="MUTSac"/>
    <property type="match status" value="1"/>
</dbReference>
<dbReference type="OrthoDB" id="9802448at2"/>
<name>A0A1H6W0V6_9BACT</name>
<sequence>MKTNFDLKEPEKSLKDAREKALLLSAARLVLFFAMAAVLIVGISEVHWLALLFLPMSALFVGLIFRFNRQKDLERFYLSVLEMEGFRKKRKERQFAGFDTGADFIEARHPYSSDLDLFGDHSLFQLLNHTVSQGGRSLLAQWMKHPLSPAEAKEKREALRELSANGDFLTVFEALGKAFLKQEKSKAGFYNWLKKPIYWKAFFFLPLWIGPILGLAVLFGVLFGMISSAYLSFFIGVGLLLLGAVFRPLMAAMKALPNDSDLKTLQAWADLLERQEFRHPLLLRFQQPVRGDGFFASRALAQLESITFLVENRTNMMYLIFNIFFWTDFYVLYRLVQWQKNVGTKMKEWEETFEHWEGLVSLAACIREEGLDAAVHWSTKEELQFKEVKHPLIKPSDCVANDFDFNVEHQVVLLTGSNMSGKTTFMRTVGINVVLAGMGMPPFAAAMVSGPFQLYTSMRNTDSLGESVSSFYAELARIKVLLDQAASGKPVFYLLDEILKGTNTADRIMGSEALIRQLAASSSKGIISTHDIELSEMESEMPALVNYSFHHDIRKEEIVFDYRIKPGPCPNFNAQKLMELMGIRLSKPAPDNV</sequence>
<dbReference type="RefSeq" id="WP_092171263.1">
    <property type="nucleotide sequence ID" value="NZ_FNZH01000002.1"/>
</dbReference>
<dbReference type="SUPFAM" id="SSF52540">
    <property type="entry name" value="P-loop containing nucleoside triphosphate hydrolases"/>
    <property type="match status" value="1"/>
</dbReference>
<dbReference type="Pfam" id="PF00488">
    <property type="entry name" value="MutS_V"/>
    <property type="match status" value="1"/>
</dbReference>
<dbReference type="Proteomes" id="UP000199403">
    <property type="component" value="Unassembled WGS sequence"/>
</dbReference>
<feature type="transmembrane region" description="Helical" evidence="4">
    <location>
        <begin position="229"/>
        <end position="246"/>
    </location>
</feature>
<evidence type="ECO:0000256" key="1">
    <source>
        <dbReference type="ARBA" id="ARBA00022741"/>
    </source>
</evidence>
<dbReference type="InterPro" id="IPR036187">
    <property type="entry name" value="DNA_mismatch_repair_MutS_sf"/>
</dbReference>
<dbReference type="SUPFAM" id="SSF48334">
    <property type="entry name" value="DNA repair protein MutS, domain III"/>
    <property type="match status" value="1"/>
</dbReference>
<dbReference type="CDD" id="cd03283">
    <property type="entry name" value="ABC_MutS-like"/>
    <property type="match status" value="1"/>
</dbReference>
<keyword evidence="1" id="KW-0547">Nucleotide-binding</keyword>
<feature type="transmembrane region" description="Helical" evidence="4">
    <location>
        <begin position="21"/>
        <end position="42"/>
    </location>
</feature>
<dbReference type="GO" id="GO:0006298">
    <property type="term" value="P:mismatch repair"/>
    <property type="evidence" value="ECO:0007669"/>
    <property type="project" value="InterPro"/>
</dbReference>
<dbReference type="GO" id="GO:0005829">
    <property type="term" value="C:cytosol"/>
    <property type="evidence" value="ECO:0007669"/>
    <property type="project" value="TreeGrafter"/>
</dbReference>
<dbReference type="InterPro" id="IPR000432">
    <property type="entry name" value="DNA_mismatch_repair_MutS_C"/>
</dbReference>
<reference evidence="7" key="1">
    <citation type="submission" date="2016-10" db="EMBL/GenBank/DDBJ databases">
        <authorList>
            <person name="Varghese N."/>
            <person name="Submissions S."/>
        </authorList>
    </citation>
    <scope>NUCLEOTIDE SEQUENCE [LARGE SCALE GENOMIC DNA]</scope>
    <source>
        <strain evidence="7">IBRC-M 10761</strain>
    </source>
</reference>
<evidence type="ECO:0000256" key="3">
    <source>
        <dbReference type="ARBA" id="ARBA00023125"/>
    </source>
</evidence>
<accession>A0A1H6W0V6</accession>
<dbReference type="InterPro" id="IPR027417">
    <property type="entry name" value="P-loop_NTPase"/>
</dbReference>
<keyword evidence="7" id="KW-1185">Reference proteome</keyword>
<keyword evidence="4" id="KW-0472">Membrane</keyword>
<evidence type="ECO:0000313" key="7">
    <source>
        <dbReference type="Proteomes" id="UP000199403"/>
    </source>
</evidence>
<keyword evidence="4" id="KW-0812">Transmembrane</keyword>
<dbReference type="GO" id="GO:0140664">
    <property type="term" value="F:ATP-dependent DNA damage sensor activity"/>
    <property type="evidence" value="ECO:0007669"/>
    <property type="project" value="InterPro"/>
</dbReference>
<dbReference type="GO" id="GO:0030983">
    <property type="term" value="F:mismatched DNA binding"/>
    <property type="evidence" value="ECO:0007669"/>
    <property type="project" value="InterPro"/>
</dbReference>
<dbReference type="InterPro" id="IPR045076">
    <property type="entry name" value="MutS"/>
</dbReference>
<organism evidence="6 7">
    <name type="scientific">Cyclobacterium xiamenense</name>
    <dbReference type="NCBI Taxonomy" id="1297121"/>
    <lineage>
        <taxon>Bacteria</taxon>
        <taxon>Pseudomonadati</taxon>
        <taxon>Bacteroidota</taxon>
        <taxon>Cytophagia</taxon>
        <taxon>Cytophagales</taxon>
        <taxon>Cyclobacteriaceae</taxon>
        <taxon>Cyclobacterium</taxon>
    </lineage>
</organism>
<evidence type="ECO:0000256" key="4">
    <source>
        <dbReference type="SAM" id="Phobius"/>
    </source>
</evidence>
<dbReference type="STRING" id="1416801.SAMN05192553_102404"/>
<dbReference type="AlphaFoldDB" id="A0A1H6W0V6"/>
<dbReference type="Gene3D" id="3.40.50.300">
    <property type="entry name" value="P-loop containing nucleotide triphosphate hydrolases"/>
    <property type="match status" value="1"/>
</dbReference>
<feature type="domain" description="DNA mismatch repair proteins mutS family" evidence="5">
    <location>
        <begin position="409"/>
        <end position="587"/>
    </location>
</feature>
<gene>
    <name evidence="6" type="ORF">SAMN05192553_102404</name>
</gene>
<dbReference type="GO" id="GO:0005524">
    <property type="term" value="F:ATP binding"/>
    <property type="evidence" value="ECO:0007669"/>
    <property type="project" value="UniProtKB-KW"/>
</dbReference>
<dbReference type="Gene3D" id="1.10.1420.10">
    <property type="match status" value="1"/>
</dbReference>
<keyword evidence="2" id="KW-0067">ATP-binding</keyword>
<dbReference type="PANTHER" id="PTHR11361:SF99">
    <property type="entry name" value="DNA MISMATCH REPAIR PROTEIN"/>
    <property type="match status" value="1"/>
</dbReference>
<feature type="transmembrane region" description="Helical" evidence="4">
    <location>
        <begin position="48"/>
        <end position="67"/>
    </location>
</feature>
<proteinExistence type="predicted"/>
<protein>
    <submittedName>
        <fullName evidence="6">MutS domain III</fullName>
    </submittedName>
</protein>
<dbReference type="EMBL" id="FNZH01000002">
    <property type="protein sequence ID" value="SEJ10578.1"/>
    <property type="molecule type" value="Genomic_DNA"/>
</dbReference>
<evidence type="ECO:0000313" key="6">
    <source>
        <dbReference type="EMBL" id="SEJ10578.1"/>
    </source>
</evidence>